<dbReference type="AlphaFoldDB" id="W9VLD4"/>
<name>W9VLD4_9GAMM</name>
<dbReference type="GO" id="GO:0035438">
    <property type="term" value="F:cyclic-di-GMP binding"/>
    <property type="evidence" value="ECO:0007669"/>
    <property type="project" value="InterPro"/>
</dbReference>
<dbReference type="eggNOG" id="COG5581">
    <property type="taxonomic scope" value="Bacteria"/>
</dbReference>
<sequence length="249" mass="28065">MPDQRRADLPQDAAPESAILTSAKRIGEVLEEINRHLVLVNVRLDPDGPLYDSALIRLDQAERLLYLDEFKPMEPDEGIDPGQALDVFASLRGIAIRFTMQVQEVLQSHSSRLYVGRFPEQMVYLQRRDIFRVHLPLYDKRHLRLRSPLTSDEVDARLIDISVKGFCVEAPETAFDGVRIGMRFGYLDMDLPGLRTSLAGTGTLVNLRPSPRSGVVSAGFAIEDLDPQTERSLMRAALYYQREAKRTGG</sequence>
<dbReference type="STRING" id="1249627.D779_2508"/>
<protein>
    <submittedName>
        <fullName evidence="6">Type IV pilus assembly PilZ</fullName>
    </submittedName>
</protein>
<evidence type="ECO:0000256" key="1">
    <source>
        <dbReference type="ARBA" id="ARBA00022636"/>
    </source>
</evidence>
<evidence type="ECO:0000256" key="3">
    <source>
        <dbReference type="ARBA" id="ARBA00023143"/>
    </source>
</evidence>
<keyword evidence="3" id="KW-0975">Bacterial flagellum</keyword>
<feature type="domain" description="Type III secretion system flagellar brake protein YcgR PilZN" evidence="5">
    <location>
        <begin position="20"/>
        <end position="123"/>
    </location>
</feature>
<keyword evidence="1" id="KW-0973">c-di-GMP</keyword>
<gene>
    <name evidence="6" type="ORF">D779_2508</name>
</gene>
<dbReference type="Gene3D" id="2.30.110.10">
    <property type="entry name" value="Electron Transport, Fmn-binding Protein, Chain A"/>
    <property type="match status" value="1"/>
</dbReference>
<dbReference type="Gene3D" id="2.40.10.220">
    <property type="entry name" value="predicted glycosyltransferase like domains"/>
    <property type="match status" value="1"/>
</dbReference>
<accession>W9VLD4</accession>
<dbReference type="InterPro" id="IPR012349">
    <property type="entry name" value="Split_barrel_FMN-bd"/>
</dbReference>
<dbReference type="OrthoDB" id="5792836at2"/>
<evidence type="ECO:0000313" key="6">
    <source>
        <dbReference type="EMBL" id="EXJ16897.1"/>
    </source>
</evidence>
<evidence type="ECO:0000256" key="2">
    <source>
        <dbReference type="ARBA" id="ARBA00022741"/>
    </source>
</evidence>
<dbReference type="Proteomes" id="UP000019460">
    <property type="component" value="Unassembled WGS sequence"/>
</dbReference>
<dbReference type="InterPro" id="IPR009875">
    <property type="entry name" value="PilZ_domain"/>
</dbReference>
<evidence type="ECO:0000313" key="7">
    <source>
        <dbReference type="Proteomes" id="UP000019460"/>
    </source>
</evidence>
<organism evidence="6 7">
    <name type="scientific">Imhoffiella purpurea</name>
    <dbReference type="NCBI Taxonomy" id="1249627"/>
    <lineage>
        <taxon>Bacteria</taxon>
        <taxon>Pseudomonadati</taxon>
        <taxon>Pseudomonadota</taxon>
        <taxon>Gammaproteobacteria</taxon>
        <taxon>Chromatiales</taxon>
        <taxon>Chromatiaceae</taxon>
        <taxon>Imhoffiella</taxon>
    </lineage>
</organism>
<evidence type="ECO:0000259" key="4">
    <source>
        <dbReference type="Pfam" id="PF07238"/>
    </source>
</evidence>
<keyword evidence="7" id="KW-1185">Reference proteome</keyword>
<dbReference type="Pfam" id="PF07238">
    <property type="entry name" value="PilZ"/>
    <property type="match status" value="1"/>
</dbReference>
<keyword evidence="2" id="KW-0547">Nucleotide-binding</keyword>
<dbReference type="InterPro" id="IPR009926">
    <property type="entry name" value="T3SS_YcgR_PilZN"/>
</dbReference>
<proteinExistence type="predicted"/>
<dbReference type="EMBL" id="AONC01000004">
    <property type="protein sequence ID" value="EXJ16897.1"/>
    <property type="molecule type" value="Genomic_DNA"/>
</dbReference>
<feature type="domain" description="PilZ" evidence="4">
    <location>
        <begin position="126"/>
        <end position="235"/>
    </location>
</feature>
<comment type="caution">
    <text evidence="6">The sequence shown here is derived from an EMBL/GenBank/DDBJ whole genome shotgun (WGS) entry which is preliminary data.</text>
</comment>
<evidence type="ECO:0000259" key="5">
    <source>
        <dbReference type="Pfam" id="PF07317"/>
    </source>
</evidence>
<reference evidence="6 7" key="1">
    <citation type="submission" date="2012-11" db="EMBL/GenBank/DDBJ databases">
        <title>Genome assembly of Thiorhodococcus sp. AK35.</title>
        <authorList>
            <person name="Nupur N."/>
            <person name="Khatri I."/>
            <person name="Subramanian S."/>
            <person name="Pinnaka A."/>
        </authorList>
    </citation>
    <scope>NUCLEOTIDE SEQUENCE [LARGE SCALE GENOMIC DNA]</scope>
    <source>
        <strain evidence="6 7">AK35</strain>
    </source>
</reference>
<dbReference type="Pfam" id="PF07317">
    <property type="entry name" value="PilZN"/>
    <property type="match status" value="1"/>
</dbReference>